<dbReference type="AlphaFoldDB" id="A0A1W1Z764"/>
<accession>A0A1W1Z764</accession>
<dbReference type="OrthoDB" id="7594252at2"/>
<sequence length="299" mass="33894">MSDQSLLSAFSDGRHLPEFRSVDEILAHARFNDAVIVFVDGLVGLWSHDPRLRPMLEYERAVCFMLIVCLAAVEDEARPETWLTMARLREILPQLSIAPDRPIMDFVGSLVEDDLIRLEPSPLDRRARRIVPSQRMLELDREWLSVIHAPLDCLYPNMTYEVALARDEAHHRAYRQASVQVFAVANYIMTSNPPADYFVREAVGSRIFVMLMAEAERDPEHRSDRAFLTRAAARAGASRTHVRNVLKGAAERGYLRLPEGGDNRIEAMPILIESGRRWVAECLAATDLTHRIALALLKA</sequence>
<protein>
    <submittedName>
        <fullName evidence="1">Uncharacterized protein</fullName>
    </submittedName>
</protein>
<evidence type="ECO:0000313" key="2">
    <source>
        <dbReference type="Proteomes" id="UP000192656"/>
    </source>
</evidence>
<evidence type="ECO:0000313" key="1">
    <source>
        <dbReference type="EMBL" id="SMC44289.1"/>
    </source>
</evidence>
<proteinExistence type="predicted"/>
<keyword evidence="2" id="KW-1185">Reference proteome</keyword>
<dbReference type="STRING" id="937218.SAMN06297251_102244"/>
<gene>
    <name evidence="1" type="ORF">SAMN06297251_102244</name>
</gene>
<name>A0A1W1Z764_9HYPH</name>
<dbReference type="EMBL" id="FWXR01000002">
    <property type="protein sequence ID" value="SMC44289.1"/>
    <property type="molecule type" value="Genomic_DNA"/>
</dbReference>
<organism evidence="1 2">
    <name type="scientific">Fulvimarina manganoxydans</name>
    <dbReference type="NCBI Taxonomy" id="937218"/>
    <lineage>
        <taxon>Bacteria</taxon>
        <taxon>Pseudomonadati</taxon>
        <taxon>Pseudomonadota</taxon>
        <taxon>Alphaproteobacteria</taxon>
        <taxon>Hyphomicrobiales</taxon>
        <taxon>Aurantimonadaceae</taxon>
        <taxon>Fulvimarina</taxon>
    </lineage>
</organism>
<dbReference type="RefSeq" id="WP_084408692.1">
    <property type="nucleotide sequence ID" value="NZ_FWXR01000002.1"/>
</dbReference>
<dbReference type="Proteomes" id="UP000192656">
    <property type="component" value="Unassembled WGS sequence"/>
</dbReference>
<reference evidence="1 2" key="1">
    <citation type="submission" date="2017-04" db="EMBL/GenBank/DDBJ databases">
        <authorList>
            <person name="Afonso C.L."/>
            <person name="Miller P.J."/>
            <person name="Scott M.A."/>
            <person name="Spackman E."/>
            <person name="Goraichik I."/>
            <person name="Dimitrov K.M."/>
            <person name="Suarez D.L."/>
            <person name="Swayne D.E."/>
        </authorList>
    </citation>
    <scope>NUCLEOTIDE SEQUENCE [LARGE SCALE GENOMIC DNA]</scope>
    <source>
        <strain evidence="1 2">CGMCC 1.10972</strain>
    </source>
</reference>